<organism evidence="2 3">
    <name type="scientific">Flavobacterium frigoris</name>
    <dbReference type="NCBI Taxonomy" id="229204"/>
    <lineage>
        <taxon>Bacteria</taxon>
        <taxon>Pseudomonadati</taxon>
        <taxon>Bacteroidota</taxon>
        <taxon>Flavobacteriia</taxon>
        <taxon>Flavobacteriales</taxon>
        <taxon>Flavobacteriaceae</taxon>
        <taxon>Flavobacterium</taxon>
    </lineage>
</organism>
<gene>
    <name evidence="2" type="ORF">SAMN05444355_101593</name>
</gene>
<name>A0A1H9DW47_FLAFI</name>
<reference evidence="3" key="1">
    <citation type="submission" date="2016-10" db="EMBL/GenBank/DDBJ databases">
        <authorList>
            <person name="Varghese N."/>
            <person name="Submissions S."/>
        </authorList>
    </citation>
    <scope>NUCLEOTIDE SEQUENCE [LARGE SCALE GENOMIC DNA]</scope>
    <source>
        <strain evidence="3">DSM 15719</strain>
    </source>
</reference>
<keyword evidence="3" id="KW-1185">Reference proteome</keyword>
<evidence type="ECO:0000313" key="2">
    <source>
        <dbReference type="EMBL" id="SEQ17557.1"/>
    </source>
</evidence>
<keyword evidence="1" id="KW-0732">Signal</keyword>
<dbReference type="Proteomes" id="UP000183658">
    <property type="component" value="Unassembled WGS sequence"/>
</dbReference>
<evidence type="ECO:0000313" key="3">
    <source>
        <dbReference type="Proteomes" id="UP000183658"/>
    </source>
</evidence>
<feature type="signal peptide" evidence="1">
    <location>
        <begin position="1"/>
        <end position="24"/>
    </location>
</feature>
<feature type="chain" id="PRO_5010336656" evidence="1">
    <location>
        <begin position="25"/>
        <end position="269"/>
    </location>
</feature>
<dbReference type="EMBL" id="FOFZ01000001">
    <property type="protein sequence ID" value="SEQ17557.1"/>
    <property type="molecule type" value="Genomic_DNA"/>
</dbReference>
<proteinExistence type="predicted"/>
<evidence type="ECO:0000256" key="1">
    <source>
        <dbReference type="SAM" id="SignalP"/>
    </source>
</evidence>
<accession>A0A1H9DW47</accession>
<protein>
    <submittedName>
        <fullName evidence="2">Uncharacterized protein</fullName>
    </submittedName>
</protein>
<dbReference type="AlphaFoldDB" id="A0A1H9DW47"/>
<sequence length="269" mass="31760">MYFAHHMKKLIAFFFLFSLSVAFGQNQKIYANTTDTLNIIADNFIGYDQFAFYYYIKDDVLHKTKGKESLQYKNPSLGKITKVDIQNPLKIVVFYENFNVAILLDNQLNEIQKVNFSENTIPITVSAIGIASQNRLWVYNILDQQIGLFDYIKNDYKTISTSFPESLKYYQTDFNTFYWIDNKNNWYSCDIFGKIKTRGKTPDFDVIEIINESQYIYSKNNALFFEDLEKKQKHEIEISKKTFKNFYYKDQILSIFTSEGIINYKITTP</sequence>